<dbReference type="HOGENOM" id="CLU_583468_0_0_11"/>
<dbReference type="AlphaFoldDB" id="C0W1B6"/>
<organism evidence="2 3">
    <name type="scientific">Gleimia coleocanis DSM 15436</name>
    <dbReference type="NCBI Taxonomy" id="525245"/>
    <lineage>
        <taxon>Bacteria</taxon>
        <taxon>Bacillati</taxon>
        <taxon>Actinomycetota</taxon>
        <taxon>Actinomycetes</taxon>
        <taxon>Actinomycetales</taxon>
        <taxon>Actinomycetaceae</taxon>
        <taxon>Gleimia</taxon>
    </lineage>
</organism>
<protein>
    <submittedName>
        <fullName evidence="2">Uncharacterized protein</fullName>
    </submittedName>
</protein>
<comment type="caution">
    <text evidence="2">The sequence shown here is derived from an EMBL/GenBank/DDBJ whole genome shotgun (WGS) entry which is preliminary data.</text>
</comment>
<proteinExistence type="predicted"/>
<evidence type="ECO:0000313" key="3">
    <source>
        <dbReference type="Proteomes" id="UP000010301"/>
    </source>
</evidence>
<gene>
    <name evidence="2" type="ORF">HMPREF0044_1206</name>
</gene>
<evidence type="ECO:0000313" key="2">
    <source>
        <dbReference type="EMBL" id="EEH63605.1"/>
    </source>
</evidence>
<keyword evidence="3" id="KW-1185">Reference proteome</keyword>
<feature type="region of interest" description="Disordered" evidence="1">
    <location>
        <begin position="365"/>
        <end position="436"/>
    </location>
</feature>
<evidence type="ECO:0000256" key="1">
    <source>
        <dbReference type="SAM" id="MobiDB-lite"/>
    </source>
</evidence>
<feature type="compositionally biased region" description="Pro residues" evidence="1">
    <location>
        <begin position="384"/>
        <end position="415"/>
    </location>
</feature>
<dbReference type="eggNOG" id="ENOG5031HEV">
    <property type="taxonomic scope" value="Bacteria"/>
</dbReference>
<sequence>MIGVCNGDRQGLAGEAAGAIETTIVSYPVGTTIARNRQTMTGFEDLTNVISAENTYPLAALFYFYRDLVTQDTLHEQSFSWAVQHYLETFGRMHNLVPEDGGVLTEQMLAKAEKFAGPYSIPLELSGEGRELQLSGVGVQTASQIWFPGLQLSLEVNGPATFADGSTQLTLASSDSAQNLALKAHGTGEITVTVTAIGLPADTVEIYELQKYQDLITVPAVTSSLTKTISHRADIAKVDFEFTTQVAKPTVKVGEPATDKITVTAQTWPTDLDKHPLLVNLEAQLYGPFAQKPNLSTRPPQGLTPVVTQLLTIAGPGEYTTDVTKMPRELEPGFYTWVVSARQELQIEPTVLAKDHTHEFGLETETFEVEKPLASPTPNGPGTTPEPPQKPEPPKTPEPPKVQMPPKPAEPPVASTPPNASTVSTQQLPPAKTTRRLAETGPLDLLPLTISAFSFGVGMLLIRPRKEN</sequence>
<feature type="compositionally biased region" description="Polar residues" evidence="1">
    <location>
        <begin position="419"/>
        <end position="428"/>
    </location>
</feature>
<dbReference type="Proteomes" id="UP000010301">
    <property type="component" value="Unassembled WGS sequence"/>
</dbReference>
<accession>C0W1B6</accession>
<dbReference type="STRING" id="525245.HMPREF0044_1206"/>
<name>C0W1B6_9ACTO</name>
<dbReference type="EMBL" id="ACFG01000032">
    <property type="protein sequence ID" value="EEH63605.1"/>
    <property type="molecule type" value="Genomic_DNA"/>
</dbReference>
<reference evidence="2 3" key="1">
    <citation type="submission" date="2009-01" db="EMBL/GenBank/DDBJ databases">
        <authorList>
            <person name="Qin X."/>
            <person name="Bachman B."/>
            <person name="Battles P."/>
            <person name="Bell A."/>
            <person name="Bess C."/>
            <person name="Bickham C."/>
            <person name="Chaboub L."/>
            <person name="Chen D."/>
            <person name="Coyle M."/>
            <person name="Deiros D.R."/>
            <person name="Dinh H."/>
            <person name="Forbes L."/>
            <person name="Fowler G."/>
            <person name="Francisco L."/>
            <person name="Fu Q."/>
            <person name="Gubbala S."/>
            <person name="Hale W."/>
            <person name="Han Y."/>
            <person name="Hemphill L."/>
            <person name="Highlander S.K."/>
            <person name="Hirani K."/>
            <person name="Hogues M."/>
            <person name="Jackson L."/>
            <person name="Jakkamsetti A."/>
            <person name="Javaid M."/>
            <person name="Jiang H."/>
            <person name="Korchina V."/>
            <person name="Kovar C."/>
            <person name="Lara F."/>
            <person name="Lee S."/>
            <person name="Mata R."/>
            <person name="Mathew T."/>
            <person name="Moen C."/>
            <person name="Morales K."/>
            <person name="Munidasa M."/>
            <person name="Nazareth L."/>
            <person name="Ngo R."/>
            <person name="Nguyen L."/>
            <person name="Okwuonu G."/>
            <person name="Ongeri F."/>
            <person name="Patil S."/>
            <person name="Petrosino J."/>
            <person name="Pham C."/>
            <person name="Pham P."/>
            <person name="Pu L.-L."/>
            <person name="Puazo M."/>
            <person name="Raj R."/>
            <person name="Reid J."/>
            <person name="Rouhana J."/>
            <person name="Saada N."/>
            <person name="Shang Y."/>
            <person name="Simmons D."/>
            <person name="Thornton R."/>
            <person name="Warren J."/>
            <person name="Weissenberger G."/>
            <person name="Zhang J."/>
            <person name="Zhang L."/>
            <person name="Zhou C."/>
            <person name="Zhu D."/>
            <person name="Muzny D."/>
            <person name="Worley K."/>
            <person name="Gibbs R."/>
        </authorList>
    </citation>
    <scope>NUCLEOTIDE SEQUENCE [LARGE SCALE GENOMIC DNA]</scope>
    <source>
        <strain evidence="2 3">DSM 15436</strain>
    </source>
</reference>